<dbReference type="PROSITE" id="PS01225">
    <property type="entry name" value="CTCK_2"/>
    <property type="match status" value="1"/>
</dbReference>
<dbReference type="GO" id="GO:0008201">
    <property type="term" value="F:heparin binding"/>
    <property type="evidence" value="ECO:0007669"/>
    <property type="project" value="TreeGrafter"/>
</dbReference>
<dbReference type="PANTHER" id="PTHR11348">
    <property type="entry name" value="CONNECTIVE TISSUE GROWTH FACTOR-RELATED"/>
    <property type="match status" value="1"/>
</dbReference>
<dbReference type="InterPro" id="IPR006207">
    <property type="entry name" value="Cys_knot_C"/>
</dbReference>
<organism evidence="8 9">
    <name type="scientific">Tetraodon nigroviridis</name>
    <name type="common">Spotted green pufferfish</name>
    <name type="synonym">Chelonodon nigroviridis</name>
    <dbReference type="NCBI Taxonomy" id="99883"/>
    <lineage>
        <taxon>Eukaryota</taxon>
        <taxon>Metazoa</taxon>
        <taxon>Chordata</taxon>
        <taxon>Craniata</taxon>
        <taxon>Vertebrata</taxon>
        <taxon>Euteleostomi</taxon>
        <taxon>Actinopterygii</taxon>
        <taxon>Neopterygii</taxon>
        <taxon>Teleostei</taxon>
        <taxon>Neoteleostei</taxon>
        <taxon>Acanthomorphata</taxon>
        <taxon>Eupercaria</taxon>
        <taxon>Tetraodontiformes</taxon>
        <taxon>Tetradontoidea</taxon>
        <taxon>Tetraodontidae</taxon>
        <taxon>Tetraodon</taxon>
    </lineage>
</organism>
<dbReference type="SMART" id="SM00121">
    <property type="entry name" value="IB"/>
    <property type="match status" value="1"/>
</dbReference>
<protein>
    <submittedName>
        <fullName evidence="8">Cellular communication network factor 5</fullName>
    </submittedName>
</protein>
<evidence type="ECO:0000259" key="5">
    <source>
        <dbReference type="PROSITE" id="PS01225"/>
    </source>
</evidence>
<dbReference type="AlphaFoldDB" id="H3D4H2"/>
<comment type="similarity">
    <text evidence="1">Belongs to the CCN family.</text>
</comment>
<dbReference type="Proteomes" id="UP000007303">
    <property type="component" value="Unassembled WGS sequence"/>
</dbReference>
<keyword evidence="2" id="KW-0732">Signal</keyword>
<dbReference type="PANTHER" id="PTHR11348:SF22">
    <property type="entry name" value="CCN FAMILY MEMBER 5"/>
    <property type="match status" value="1"/>
</dbReference>
<dbReference type="GO" id="GO:0007165">
    <property type="term" value="P:signal transduction"/>
    <property type="evidence" value="ECO:0007669"/>
    <property type="project" value="InterPro"/>
</dbReference>
<dbReference type="InterPro" id="IPR043973">
    <property type="entry name" value="TSP1_CCN"/>
</dbReference>
<keyword evidence="3" id="KW-1015">Disulfide bond</keyword>
<dbReference type="PROSITE" id="PS50184">
    <property type="entry name" value="VWFC_2"/>
    <property type="match status" value="1"/>
</dbReference>
<reference evidence="9" key="1">
    <citation type="journal article" date="2004" name="Nature">
        <title>Genome duplication in the teleost fish Tetraodon nigroviridis reveals the early vertebrate proto-karyotype.</title>
        <authorList>
            <person name="Jaillon O."/>
            <person name="Aury J.-M."/>
            <person name="Brunet F."/>
            <person name="Petit J.-L."/>
            <person name="Stange-Thomann N."/>
            <person name="Mauceli E."/>
            <person name="Bouneau L."/>
            <person name="Fischer C."/>
            <person name="Ozouf-Costaz C."/>
            <person name="Bernot A."/>
            <person name="Nicaud S."/>
            <person name="Jaffe D."/>
            <person name="Fisher S."/>
            <person name="Lutfalla G."/>
            <person name="Dossat C."/>
            <person name="Segurens B."/>
            <person name="Dasilva C."/>
            <person name="Salanoubat M."/>
            <person name="Levy M."/>
            <person name="Boudet N."/>
            <person name="Castellano S."/>
            <person name="Anthouard V."/>
            <person name="Jubin C."/>
            <person name="Castelli V."/>
            <person name="Katinka M."/>
            <person name="Vacherie B."/>
            <person name="Biemont C."/>
            <person name="Skalli Z."/>
            <person name="Cattolico L."/>
            <person name="Poulain J."/>
            <person name="De Berardinis V."/>
            <person name="Cruaud C."/>
            <person name="Duprat S."/>
            <person name="Brottier P."/>
            <person name="Coutanceau J.-P."/>
            <person name="Gouzy J."/>
            <person name="Parra G."/>
            <person name="Lardier G."/>
            <person name="Chapple C."/>
            <person name="McKernan K.J."/>
            <person name="McEwan P."/>
            <person name="Bosak S."/>
            <person name="Kellis M."/>
            <person name="Volff J.-N."/>
            <person name="Guigo R."/>
            <person name="Zody M.C."/>
            <person name="Mesirov J."/>
            <person name="Lindblad-Toh K."/>
            <person name="Birren B."/>
            <person name="Nusbaum C."/>
            <person name="Kahn D."/>
            <person name="Robinson-Rechavi M."/>
            <person name="Laudet V."/>
            <person name="Schachter V."/>
            <person name="Quetier F."/>
            <person name="Saurin W."/>
            <person name="Scarpelli C."/>
            <person name="Wincker P."/>
            <person name="Lander E.S."/>
            <person name="Weissenbach J."/>
            <person name="Roest Crollius H."/>
        </authorList>
    </citation>
    <scope>NUCLEOTIDE SEQUENCE [LARGE SCALE GENOMIC DNA]</scope>
</reference>
<name>H3D4H2_TETNG</name>
<dbReference type="GO" id="GO:0045597">
    <property type="term" value="P:positive regulation of cell differentiation"/>
    <property type="evidence" value="ECO:0007669"/>
    <property type="project" value="TreeGrafter"/>
</dbReference>
<dbReference type="PROSITE" id="PS01185">
    <property type="entry name" value="CTCK_1"/>
    <property type="match status" value="1"/>
</dbReference>
<dbReference type="SMART" id="SM00214">
    <property type="entry name" value="VWC"/>
    <property type="match status" value="1"/>
</dbReference>
<evidence type="ECO:0000256" key="2">
    <source>
        <dbReference type="ARBA" id="ARBA00022729"/>
    </source>
</evidence>
<dbReference type="Pfam" id="PF19035">
    <property type="entry name" value="TSP1_CCN"/>
    <property type="match status" value="1"/>
</dbReference>
<dbReference type="HOGENOM" id="CLU_063247_1_0_1"/>
<dbReference type="InterPro" id="IPR001007">
    <property type="entry name" value="VWF_dom"/>
</dbReference>
<dbReference type="Pfam" id="PF00219">
    <property type="entry name" value="IGFBP"/>
    <property type="match status" value="1"/>
</dbReference>
<feature type="domain" description="IGFBP N-terminal" evidence="7">
    <location>
        <begin position="1"/>
        <end position="71"/>
    </location>
</feature>
<feature type="domain" description="CTCK" evidence="5">
    <location>
        <begin position="239"/>
        <end position="312"/>
    </location>
</feature>
<dbReference type="Ensembl" id="ENSTNIT00000015615.1">
    <property type="protein sequence ID" value="ENSTNIP00000015410.1"/>
    <property type="gene ID" value="ENSTNIG00000012439.1"/>
</dbReference>
<dbReference type="PROSITE" id="PS50092">
    <property type="entry name" value="TSP1"/>
    <property type="match status" value="1"/>
</dbReference>
<evidence type="ECO:0000256" key="1">
    <source>
        <dbReference type="ARBA" id="ARBA00008125"/>
    </source>
</evidence>
<dbReference type="PROSITE" id="PS01208">
    <property type="entry name" value="VWFC_1"/>
    <property type="match status" value="1"/>
</dbReference>
<dbReference type="InterPro" id="IPR000867">
    <property type="entry name" value="IGFBP-like"/>
</dbReference>
<reference evidence="8" key="3">
    <citation type="submission" date="2025-09" db="UniProtKB">
        <authorList>
            <consortium name="Ensembl"/>
        </authorList>
    </citation>
    <scope>IDENTIFICATION</scope>
</reference>
<comment type="caution">
    <text evidence="4">Lacks conserved residue(s) required for the propagation of feature annotation.</text>
</comment>
<feature type="domain" description="VWFC" evidence="6">
    <location>
        <begin position="76"/>
        <end position="140"/>
    </location>
</feature>
<dbReference type="GO" id="GO:0005615">
    <property type="term" value="C:extracellular space"/>
    <property type="evidence" value="ECO:0007669"/>
    <property type="project" value="TreeGrafter"/>
</dbReference>
<dbReference type="InParanoid" id="H3D4H2"/>
<proteinExistence type="inferred from homology"/>
<sequence>QLCDSPCACPSAAPRCPPGVALVPDGCRCCSVCARQRGEPCTDRFPCDPHRGLRCDYSASFPGEPGECVGEDELGCELNGVTYHEGQEFQPSCDTLCRCRGGGVTCVPACPLHGRRPTPDCPNPQHVRLPGECCKKWVCESLENTVFQDAITAMRRTRLLPSLPQHHPLNTPVPPGPACPEKSTQWSPCSQSCGAGVSTRVSNQNPACKLQMETRLCKVRPCYSVQPAPKPAAGQQGRCEASDASPGPIRLLHQGCVSTRAFRLRYCGGCTDWRCCVPHQTSTAEVTFRCLTGVLIRRPVMMIHSCVCGDTC</sequence>
<dbReference type="OMA" id="RLVHHGC"/>
<dbReference type="GO" id="GO:0031012">
    <property type="term" value="C:extracellular matrix"/>
    <property type="evidence" value="ECO:0007669"/>
    <property type="project" value="TreeGrafter"/>
</dbReference>
<dbReference type="Pfam" id="PF00093">
    <property type="entry name" value="VWC"/>
    <property type="match status" value="1"/>
</dbReference>
<dbReference type="InterPro" id="IPR000884">
    <property type="entry name" value="TSP1_rpt"/>
</dbReference>
<dbReference type="GO" id="GO:0007155">
    <property type="term" value="P:cell adhesion"/>
    <property type="evidence" value="ECO:0007669"/>
    <property type="project" value="TreeGrafter"/>
</dbReference>
<dbReference type="InterPro" id="IPR050941">
    <property type="entry name" value="CCN"/>
</dbReference>
<evidence type="ECO:0000256" key="3">
    <source>
        <dbReference type="ARBA" id="ARBA00023157"/>
    </source>
</evidence>
<dbReference type="SUPFAM" id="SSF57184">
    <property type="entry name" value="Growth factor receptor domain"/>
    <property type="match status" value="1"/>
</dbReference>
<evidence type="ECO:0000259" key="7">
    <source>
        <dbReference type="PROSITE" id="PS51323"/>
    </source>
</evidence>
<evidence type="ECO:0000313" key="9">
    <source>
        <dbReference type="Proteomes" id="UP000007303"/>
    </source>
</evidence>
<evidence type="ECO:0000259" key="6">
    <source>
        <dbReference type="PROSITE" id="PS50184"/>
    </source>
</evidence>
<evidence type="ECO:0000313" key="8">
    <source>
        <dbReference type="Ensembl" id="ENSTNIP00000015410.1"/>
    </source>
</evidence>
<dbReference type="SUPFAM" id="SSF82895">
    <property type="entry name" value="TSP-1 type 1 repeat"/>
    <property type="match status" value="1"/>
</dbReference>
<dbReference type="InterPro" id="IPR036383">
    <property type="entry name" value="TSP1_rpt_sf"/>
</dbReference>
<dbReference type="SUPFAM" id="SSF57603">
    <property type="entry name" value="FnI-like domain"/>
    <property type="match status" value="1"/>
</dbReference>
<reference evidence="8" key="2">
    <citation type="submission" date="2025-08" db="UniProtKB">
        <authorList>
            <consortium name="Ensembl"/>
        </authorList>
    </citation>
    <scope>IDENTIFICATION</scope>
</reference>
<dbReference type="GeneTree" id="ENSGT00940000160207"/>
<dbReference type="SMART" id="SM00041">
    <property type="entry name" value="CT"/>
    <property type="match status" value="1"/>
</dbReference>
<dbReference type="InterPro" id="IPR009030">
    <property type="entry name" value="Growth_fac_rcpt_cys_sf"/>
</dbReference>
<dbReference type="GO" id="GO:0005178">
    <property type="term" value="F:integrin binding"/>
    <property type="evidence" value="ECO:0007669"/>
    <property type="project" value="TreeGrafter"/>
</dbReference>
<keyword evidence="9" id="KW-1185">Reference proteome</keyword>
<evidence type="ECO:0000256" key="4">
    <source>
        <dbReference type="PROSITE-ProRule" id="PRU00039"/>
    </source>
</evidence>
<dbReference type="PROSITE" id="PS51323">
    <property type="entry name" value="IGFBP_N_2"/>
    <property type="match status" value="1"/>
</dbReference>
<dbReference type="Gene3D" id="2.20.100.10">
    <property type="entry name" value="Thrombospondin type-1 (TSP1) repeat"/>
    <property type="match status" value="1"/>
</dbReference>
<accession>H3D4H2</accession>